<evidence type="ECO:0000256" key="5">
    <source>
        <dbReference type="ARBA" id="ARBA00022617"/>
    </source>
</evidence>
<name>A0ABQ6HVK3_9MICO</name>
<dbReference type="RefSeq" id="WP_284285086.1">
    <property type="nucleotide sequence ID" value="NZ_BSUJ01000001.1"/>
</dbReference>
<accession>A0ABQ6HVK3</accession>
<dbReference type="EMBL" id="BSUJ01000001">
    <property type="protein sequence ID" value="GMA21903.1"/>
    <property type="molecule type" value="Genomic_DNA"/>
</dbReference>
<evidence type="ECO:0000256" key="2">
    <source>
        <dbReference type="ARBA" id="ARBA00001966"/>
    </source>
</evidence>
<comment type="cofactor">
    <cofactor evidence="2">
        <name>[4Fe-4S] cluster</name>
        <dbReference type="ChEBI" id="CHEBI:49883"/>
    </cofactor>
</comment>
<proteinExistence type="inferred from homology"/>
<evidence type="ECO:0000256" key="1">
    <source>
        <dbReference type="ARBA" id="ARBA00001929"/>
    </source>
</evidence>
<evidence type="ECO:0000256" key="9">
    <source>
        <dbReference type="ARBA" id="ARBA00023014"/>
    </source>
</evidence>
<comment type="cofactor">
    <cofactor evidence="1">
        <name>siroheme</name>
        <dbReference type="ChEBI" id="CHEBI:60052"/>
    </cofactor>
</comment>
<comment type="caution">
    <text evidence="12">The sequence shown here is derived from an EMBL/GenBank/DDBJ whole genome shotgun (WGS) entry which is preliminary data.</text>
</comment>
<dbReference type="PANTHER" id="PTHR43809:SF1">
    <property type="entry name" value="NITRITE REDUCTASE (NADH) LARGE SUBUNIT"/>
    <property type="match status" value="1"/>
</dbReference>
<dbReference type="SUPFAM" id="SSF51905">
    <property type="entry name" value="FAD/NAD(P)-binding domain"/>
    <property type="match status" value="2"/>
</dbReference>
<keyword evidence="7" id="KW-0560">Oxidoreductase</keyword>
<evidence type="ECO:0000256" key="6">
    <source>
        <dbReference type="ARBA" id="ARBA00022723"/>
    </source>
</evidence>
<dbReference type="InterPro" id="IPR007419">
    <property type="entry name" value="BFD-like_2Fe2S-bd_dom"/>
</dbReference>
<comment type="similarity">
    <text evidence="4">Belongs to the nitrite and sulfite reductase 4Fe-4S domain family.</text>
</comment>
<dbReference type="Gene3D" id="1.10.10.1100">
    <property type="entry name" value="BFD-like [2Fe-2S]-binding domain"/>
    <property type="match status" value="1"/>
</dbReference>
<evidence type="ECO:0000256" key="7">
    <source>
        <dbReference type="ARBA" id="ARBA00023002"/>
    </source>
</evidence>
<dbReference type="PANTHER" id="PTHR43809">
    <property type="entry name" value="NITRITE REDUCTASE (NADH) LARGE SUBUNIT"/>
    <property type="match status" value="1"/>
</dbReference>
<keyword evidence="13" id="KW-1185">Reference proteome</keyword>
<evidence type="ECO:0000313" key="13">
    <source>
        <dbReference type="Proteomes" id="UP001157109"/>
    </source>
</evidence>
<dbReference type="Pfam" id="PF04324">
    <property type="entry name" value="Fer2_BFD"/>
    <property type="match status" value="1"/>
</dbReference>
<evidence type="ECO:0000259" key="10">
    <source>
        <dbReference type="Pfam" id="PF04324"/>
    </source>
</evidence>
<dbReference type="PRINTS" id="PR00368">
    <property type="entry name" value="FADPNR"/>
</dbReference>
<evidence type="ECO:0000256" key="3">
    <source>
        <dbReference type="ARBA" id="ARBA00005096"/>
    </source>
</evidence>
<keyword evidence="8" id="KW-0408">Iron</keyword>
<keyword evidence="5" id="KW-0349">Heme</keyword>
<sequence length="525" mass="53717">MATTHPLAPAHTLAPAHRVVVVGHGMVAARFVDELDRLVPAQQVDVTVLGEERERPYNRLLLSEVLSGRASIESLTLPDAPPHVRVHRGAAADRLDLGHGLVHDRTGGTHPFDTVVLATGASANIPALEGFPVPGVLPAGVVALRTLQDCRQILADVGQVRHAVVLGGGLLGVEVASGLATHGVSATVVHSGGHPLDRQLDRDSGRVLGLGLRDLGVSVRARSRAHSITLGPHGRVRSVILADGTEVLADLVLVTTGVTPRTELARAAGLPVGRGVVVGDDLRSPLDPRVAAIGDCAETPDGCPGLLQPGWDQAVALAADLAGRLGVEVPARREADELGAHDVIRLKAAGLSVVTLGRMPTEPAWDDESLDGIGDLVEGGPRILSLVDRTARRSIRMAVEDGRVGAAVVVGDGAVAAALTAAYERGTPVPADAAHLLVAGASGAVPVVENPALIPAGATVCRCNGVTKGDLVSACSADDDRTLATAARKTRATTGCGGCRGAVEGLLAWLDQVDPPQCTSPAAVV</sequence>
<feature type="domain" description="BFD-like [2Fe-2S]-binding" evidence="10">
    <location>
        <begin position="460"/>
        <end position="508"/>
    </location>
</feature>
<feature type="domain" description="FAD/NAD(P)-binding" evidence="11">
    <location>
        <begin position="18"/>
        <end position="301"/>
    </location>
</feature>
<dbReference type="InterPro" id="IPR036188">
    <property type="entry name" value="FAD/NAD-bd_sf"/>
</dbReference>
<dbReference type="Pfam" id="PF07992">
    <property type="entry name" value="Pyr_redox_2"/>
    <property type="match status" value="1"/>
</dbReference>
<comment type="pathway">
    <text evidence="3">Nitrogen metabolism; nitrate reduction (assimilation).</text>
</comment>
<gene>
    <name evidence="12" type="primary">nasC</name>
    <name evidence="12" type="ORF">GCM10025862_39240</name>
</gene>
<dbReference type="InterPro" id="IPR041854">
    <property type="entry name" value="BFD-like_2Fe2S-bd_dom_sf"/>
</dbReference>
<evidence type="ECO:0000259" key="11">
    <source>
        <dbReference type="Pfam" id="PF07992"/>
    </source>
</evidence>
<dbReference type="InterPro" id="IPR023753">
    <property type="entry name" value="FAD/NAD-binding_dom"/>
</dbReference>
<keyword evidence="9" id="KW-0411">Iron-sulfur</keyword>
<dbReference type="Proteomes" id="UP001157109">
    <property type="component" value="Unassembled WGS sequence"/>
</dbReference>
<dbReference type="InterPro" id="IPR052034">
    <property type="entry name" value="NasD-like"/>
</dbReference>
<evidence type="ECO:0000256" key="4">
    <source>
        <dbReference type="ARBA" id="ARBA00010429"/>
    </source>
</evidence>
<keyword evidence="6" id="KW-0479">Metal-binding</keyword>
<reference evidence="13" key="1">
    <citation type="journal article" date="2019" name="Int. J. Syst. Evol. Microbiol.">
        <title>The Global Catalogue of Microorganisms (GCM) 10K type strain sequencing project: providing services to taxonomists for standard genome sequencing and annotation.</title>
        <authorList>
            <consortium name="The Broad Institute Genomics Platform"/>
            <consortium name="The Broad Institute Genome Sequencing Center for Infectious Disease"/>
            <person name="Wu L."/>
            <person name="Ma J."/>
        </authorList>
    </citation>
    <scope>NUCLEOTIDE SEQUENCE [LARGE SCALE GENOMIC DNA]</scope>
    <source>
        <strain evidence="13">NBRC 105830</strain>
    </source>
</reference>
<evidence type="ECO:0000256" key="8">
    <source>
        <dbReference type="ARBA" id="ARBA00023004"/>
    </source>
</evidence>
<protein>
    <submittedName>
        <fullName evidence="12">FAD/NAD(P)-binding oxidoreductase</fullName>
    </submittedName>
</protein>
<dbReference type="Gene3D" id="3.50.50.60">
    <property type="entry name" value="FAD/NAD(P)-binding domain"/>
    <property type="match status" value="2"/>
</dbReference>
<organism evidence="12 13">
    <name type="scientific">Arsenicicoccus piscis</name>
    <dbReference type="NCBI Taxonomy" id="673954"/>
    <lineage>
        <taxon>Bacteria</taxon>
        <taxon>Bacillati</taxon>
        <taxon>Actinomycetota</taxon>
        <taxon>Actinomycetes</taxon>
        <taxon>Micrococcales</taxon>
        <taxon>Intrasporangiaceae</taxon>
        <taxon>Arsenicicoccus</taxon>
    </lineage>
</organism>
<evidence type="ECO:0000313" key="12">
    <source>
        <dbReference type="EMBL" id="GMA21903.1"/>
    </source>
</evidence>